<protein>
    <submittedName>
        <fullName evidence="1">Uncharacterized protein</fullName>
    </submittedName>
</protein>
<sequence>MTSLTSDYFKKMTSLFRFYDIATVTERQFLKQKNTKNMEMT</sequence>
<gene>
    <name evidence="1" type="ORF">CPter91_2309</name>
</gene>
<proteinExistence type="predicted"/>
<evidence type="ECO:0000313" key="2">
    <source>
        <dbReference type="Proteomes" id="UP000074561"/>
    </source>
</evidence>
<evidence type="ECO:0000313" key="1">
    <source>
        <dbReference type="EMBL" id="AMP04672.1"/>
    </source>
</evidence>
<name>A0A127Q4V1_9BURK</name>
<reference evidence="1 2" key="1">
    <citation type="submission" date="2015-11" db="EMBL/GenBank/DDBJ databases">
        <title>Exploring the genomic traits of fungus-feeding bacterial genus Collimonas.</title>
        <authorList>
            <person name="Song C."/>
            <person name="Schmidt R."/>
            <person name="de Jager V."/>
            <person name="Krzyzanowska D."/>
            <person name="Jongedijk E."/>
            <person name="Cankar K."/>
            <person name="Beekwilder J."/>
            <person name="van Veen A."/>
            <person name="de Boer W."/>
            <person name="van Veen J.A."/>
            <person name="Garbeva P."/>
        </authorList>
    </citation>
    <scope>NUCLEOTIDE SEQUENCE [LARGE SCALE GENOMIC DNA]</scope>
    <source>
        <strain evidence="1 2">Ter91</strain>
    </source>
</reference>
<dbReference type="AlphaFoldDB" id="A0A127Q4V1"/>
<dbReference type="PATRIC" id="fig|279113.9.peg.2283"/>
<dbReference type="EMBL" id="CP013234">
    <property type="protein sequence ID" value="AMP04672.1"/>
    <property type="molecule type" value="Genomic_DNA"/>
</dbReference>
<dbReference type="KEGG" id="cpra:CPter91_2309"/>
<dbReference type="STRING" id="279113.CPter91_2309"/>
<accession>A0A127Q4V1</accession>
<dbReference type="Proteomes" id="UP000074561">
    <property type="component" value="Chromosome"/>
</dbReference>
<organism evidence="1 2">
    <name type="scientific">Collimonas pratensis</name>
    <dbReference type="NCBI Taxonomy" id="279113"/>
    <lineage>
        <taxon>Bacteria</taxon>
        <taxon>Pseudomonadati</taxon>
        <taxon>Pseudomonadota</taxon>
        <taxon>Betaproteobacteria</taxon>
        <taxon>Burkholderiales</taxon>
        <taxon>Oxalobacteraceae</taxon>
        <taxon>Collimonas</taxon>
    </lineage>
</organism>